<dbReference type="AlphaFoldDB" id="A0A433XHX5"/>
<accession>A0A433XHX5</accession>
<keyword evidence="2" id="KW-0378">Hydrolase</keyword>
<evidence type="ECO:0000313" key="3">
    <source>
        <dbReference type="Proteomes" id="UP000272464"/>
    </source>
</evidence>
<keyword evidence="3" id="KW-1185">Reference proteome</keyword>
<dbReference type="PANTHER" id="PTHR37017">
    <property type="entry name" value="AB HYDROLASE-1 DOMAIN-CONTAINING PROTEIN-RELATED"/>
    <property type="match status" value="1"/>
</dbReference>
<gene>
    <name evidence="2" type="ORF">EJP77_08575</name>
</gene>
<dbReference type="GO" id="GO:0016787">
    <property type="term" value="F:hydrolase activity"/>
    <property type="evidence" value="ECO:0007669"/>
    <property type="project" value="UniProtKB-KW"/>
</dbReference>
<reference evidence="2 3" key="1">
    <citation type="submission" date="2018-12" db="EMBL/GenBank/DDBJ databases">
        <authorList>
            <person name="Sun L."/>
            <person name="Chen Z."/>
        </authorList>
    </citation>
    <scope>NUCLEOTIDE SEQUENCE [LARGE SCALE GENOMIC DNA]</scope>
    <source>
        <strain evidence="2 3">3-5-3</strain>
    </source>
</reference>
<dbReference type="Pfam" id="PF12697">
    <property type="entry name" value="Abhydrolase_6"/>
    <property type="match status" value="1"/>
</dbReference>
<comment type="caution">
    <text evidence="2">The sequence shown here is derived from an EMBL/GenBank/DDBJ whole genome shotgun (WGS) entry which is preliminary data.</text>
</comment>
<dbReference type="OrthoDB" id="9112061at2"/>
<dbReference type="PANTHER" id="PTHR37017:SF11">
    <property type="entry name" value="ESTERASE_LIPASE_THIOESTERASE DOMAIN-CONTAINING PROTEIN"/>
    <property type="match status" value="1"/>
</dbReference>
<evidence type="ECO:0000259" key="1">
    <source>
        <dbReference type="Pfam" id="PF12697"/>
    </source>
</evidence>
<dbReference type="Proteomes" id="UP000272464">
    <property type="component" value="Unassembled WGS sequence"/>
</dbReference>
<feature type="domain" description="AB hydrolase-1" evidence="1">
    <location>
        <begin position="13"/>
        <end position="228"/>
    </location>
</feature>
<dbReference type="Gene3D" id="3.40.50.1820">
    <property type="entry name" value="alpha/beta hydrolase"/>
    <property type="match status" value="1"/>
</dbReference>
<protein>
    <submittedName>
        <fullName evidence="2">Alpha/beta hydrolase</fullName>
    </submittedName>
</protein>
<dbReference type="RefSeq" id="WP_127198793.1">
    <property type="nucleotide sequence ID" value="NZ_RZNX01000002.1"/>
</dbReference>
<sequence>MHRNLQDKTGFVFIYGAGLESQIWSRVIEGLDCPCLPLEFPLRKGSFDSRSRLSLEDYMAHMKNQVDEWGVQRFVIVAHSIGGVLALRLASELTDRLVGMVAISAAIPKNGGSYLSVMPFPNRILMSALLHTMGTKPPESAIRTCLCNDLSSDQASEIARGFTPEAVRLYTDRINVSVPDVPKMYVKLTQDKAIRPSLQSKMISNFSPQSVRSLETGHLPMVSNPEGLRSILEDFLTDTEVLR</sequence>
<name>A0A433XHX5_9BACL</name>
<proteinExistence type="predicted"/>
<organism evidence="2 3">
    <name type="scientific">Paenibacillus zeisoli</name>
    <dbReference type="NCBI Taxonomy" id="2496267"/>
    <lineage>
        <taxon>Bacteria</taxon>
        <taxon>Bacillati</taxon>
        <taxon>Bacillota</taxon>
        <taxon>Bacilli</taxon>
        <taxon>Bacillales</taxon>
        <taxon>Paenibacillaceae</taxon>
        <taxon>Paenibacillus</taxon>
    </lineage>
</organism>
<dbReference type="InterPro" id="IPR029058">
    <property type="entry name" value="AB_hydrolase_fold"/>
</dbReference>
<dbReference type="SUPFAM" id="SSF53474">
    <property type="entry name" value="alpha/beta-Hydrolases"/>
    <property type="match status" value="1"/>
</dbReference>
<dbReference type="InterPro" id="IPR052897">
    <property type="entry name" value="Sec-Metab_Biosynth_Hydrolase"/>
</dbReference>
<dbReference type="InterPro" id="IPR000073">
    <property type="entry name" value="AB_hydrolase_1"/>
</dbReference>
<evidence type="ECO:0000313" key="2">
    <source>
        <dbReference type="EMBL" id="RUT33679.1"/>
    </source>
</evidence>
<dbReference type="EMBL" id="RZNX01000002">
    <property type="protein sequence ID" value="RUT33679.1"/>
    <property type="molecule type" value="Genomic_DNA"/>
</dbReference>